<protein>
    <submittedName>
        <fullName evidence="2">Uncharacterized protein</fullName>
    </submittedName>
</protein>
<evidence type="ECO:0000256" key="1">
    <source>
        <dbReference type="SAM" id="Phobius"/>
    </source>
</evidence>
<evidence type="ECO:0000313" key="2">
    <source>
        <dbReference type="EMBL" id="XBJ28519.1"/>
    </source>
</evidence>
<name>A0AAU7E5T8_9BACT</name>
<reference evidence="2" key="1">
    <citation type="submission" date="2024-05" db="EMBL/GenBank/DDBJ databases">
        <title>Campylobacter coli isolated from environmental waters in Slovenia.</title>
        <authorList>
            <person name="Zautner A.E."/>
            <person name="Bunk B."/>
            <person name="Riedel T."/>
            <person name="Sproeer C."/>
        </authorList>
    </citation>
    <scope>NUCLEOTIDE SEQUENCE</scope>
    <source>
        <strain evidence="2">CCS1377</strain>
    </source>
</reference>
<feature type="transmembrane region" description="Helical" evidence="1">
    <location>
        <begin position="15"/>
        <end position="33"/>
    </location>
</feature>
<keyword evidence="1" id="KW-0812">Transmembrane</keyword>
<dbReference type="RefSeq" id="WP_348518145.1">
    <property type="nucleotide sequence ID" value="NZ_CP155620.1"/>
</dbReference>
<dbReference type="EMBL" id="CP155620">
    <property type="protein sequence ID" value="XBJ28519.1"/>
    <property type="molecule type" value="Genomic_DNA"/>
</dbReference>
<gene>
    <name evidence="2" type="ORF">AAH949_05275</name>
</gene>
<keyword evidence="1" id="KW-0472">Membrane</keyword>
<dbReference type="AlphaFoldDB" id="A0AAU7E5T8"/>
<proteinExistence type="predicted"/>
<keyword evidence="1" id="KW-1133">Transmembrane helix</keyword>
<organism evidence="2">
    <name type="scientific">Campylobacter sp. CCS1377</name>
    <dbReference type="NCBI Taxonomy" id="3158229"/>
    <lineage>
        <taxon>Bacteria</taxon>
        <taxon>Pseudomonadati</taxon>
        <taxon>Campylobacterota</taxon>
        <taxon>Epsilonproteobacteria</taxon>
        <taxon>Campylobacterales</taxon>
        <taxon>Campylobacteraceae</taxon>
        <taxon>Campylobacter</taxon>
    </lineage>
</organism>
<accession>A0AAU7E5T8</accession>
<sequence>MKKLQFLFDTKLKKLAWIIAILFIGFIGYKILFYTEFKNGYTKVILRSNATLNQNWYCIKEGRRLDRNELFERATKDLLEKLYNEVHDTLTTNADGEWLYSDNCYYRSKEKAKKSLNCQFYSNGKQFNANDIAKQIDFNKSKQENLKKIMQDFNIVRPFEEEEILTDDLKLKYSLFLANNLYDYIFIPYDIDFIVVGGDTDYYSKFGYTTYALMIQKFYIEDDYDTKFKKGDLEYLNGKHYIYYPITNCGEVEMRYDFDPPRLYYQLFYDMQWRDEWHR</sequence>